<dbReference type="EMBL" id="JASBAN010000001">
    <property type="protein sequence ID" value="MDI2113066.1"/>
    <property type="molecule type" value="Genomic_DNA"/>
</dbReference>
<sequence>MKTMGCFEDDKATFEGFLEFVTILNLGIDNLDDPSSAEYRLLYLNYRLAVRLVPCALLCIDPYLYKQAIYNYAIHVFITLCFDINLDYLDKTKLINMGFSKGTGWRNGIVQAASDQATSVSYMTPEFYKNMSLNDFELLRTPFGREYEKLIQQVGTIWGLTSY</sequence>
<accession>A0ABT6Q828</accession>
<evidence type="ECO:0000313" key="2">
    <source>
        <dbReference type="Proteomes" id="UP001431775"/>
    </source>
</evidence>
<protein>
    <submittedName>
        <fullName evidence="1">Uncharacterized protein</fullName>
    </submittedName>
</protein>
<organism evidence="1 2">
    <name type="scientific">Commensalibacter nepenthis</name>
    <dbReference type="NCBI Taxonomy" id="3043872"/>
    <lineage>
        <taxon>Bacteria</taxon>
        <taxon>Pseudomonadati</taxon>
        <taxon>Pseudomonadota</taxon>
        <taxon>Alphaproteobacteria</taxon>
        <taxon>Acetobacterales</taxon>
        <taxon>Acetobacteraceae</taxon>
    </lineage>
</organism>
<dbReference type="RefSeq" id="WP_281462686.1">
    <property type="nucleotide sequence ID" value="NZ_JASBAN010000001.1"/>
</dbReference>
<dbReference type="Proteomes" id="UP001431775">
    <property type="component" value="Unassembled WGS sequence"/>
</dbReference>
<reference evidence="1" key="1">
    <citation type="submission" date="2023-05" db="EMBL/GenBank/DDBJ databases">
        <title>Whole genome sequence of Commensalibacter sp.</title>
        <authorList>
            <person name="Charoenyingcharoen P."/>
            <person name="Yukphan P."/>
        </authorList>
    </citation>
    <scope>NUCLEOTIDE SEQUENCE</scope>
    <source>
        <strain evidence="1">TBRC 10068</strain>
    </source>
</reference>
<name>A0ABT6Q828_9PROT</name>
<evidence type="ECO:0000313" key="1">
    <source>
        <dbReference type="EMBL" id="MDI2113066.1"/>
    </source>
</evidence>
<gene>
    <name evidence="1" type="ORF">QJV33_07195</name>
</gene>
<keyword evidence="2" id="KW-1185">Reference proteome</keyword>
<proteinExistence type="predicted"/>
<comment type="caution">
    <text evidence="1">The sequence shown here is derived from an EMBL/GenBank/DDBJ whole genome shotgun (WGS) entry which is preliminary data.</text>
</comment>